<dbReference type="Proteomes" id="UP000025171">
    <property type="component" value="Unassembled WGS sequence"/>
</dbReference>
<keyword evidence="1" id="KW-0812">Transmembrane</keyword>
<gene>
    <name evidence="2" type="ORF">HJO_03020</name>
</gene>
<reference evidence="2 3" key="1">
    <citation type="journal article" date="2014" name="Antonie Van Leeuwenhoek">
        <title>Hyphomonas beringensis sp. nov. and Hyphomonas chukchiensis sp. nov., isolated from surface seawater of the Bering Sea and Chukchi Sea.</title>
        <authorList>
            <person name="Li C."/>
            <person name="Lai Q."/>
            <person name="Li G."/>
            <person name="Dong C."/>
            <person name="Wang J."/>
            <person name="Liao Y."/>
            <person name="Shao Z."/>
        </authorList>
    </citation>
    <scope>NUCLEOTIDE SEQUENCE [LARGE SCALE GENOMIC DNA]</scope>
    <source>
        <strain evidence="2 3">MHS-2</strain>
    </source>
</reference>
<keyword evidence="1" id="KW-1133">Transmembrane helix</keyword>
<evidence type="ECO:0000313" key="3">
    <source>
        <dbReference type="Proteomes" id="UP000025171"/>
    </source>
</evidence>
<dbReference type="AlphaFoldDB" id="A0A059FUM5"/>
<keyword evidence="3" id="KW-1185">Reference proteome</keyword>
<comment type="caution">
    <text evidence="2">The sequence shown here is derived from an EMBL/GenBank/DDBJ whole genome shotgun (WGS) entry which is preliminary data.</text>
</comment>
<evidence type="ECO:0000256" key="1">
    <source>
        <dbReference type="SAM" id="Phobius"/>
    </source>
</evidence>
<sequence>MQTSTSEKPSAATAGSVVDVVPAGQPAVGTRSIVALAGGGGGGGGGGGEVGVDPAPGDEMVVSEQAASVSAAMLAIVASFQVFPVIMGTPLR</sequence>
<dbReference type="PATRIC" id="fig|1280950.3.peg.614"/>
<dbReference type="EMBL" id="ARYK01000001">
    <property type="protein sequence ID" value="KCZ94312.1"/>
    <property type="molecule type" value="Genomic_DNA"/>
</dbReference>
<name>A0A059FUM5_9PROT</name>
<accession>A0A059FUM5</accession>
<evidence type="ECO:0000313" key="2">
    <source>
        <dbReference type="EMBL" id="KCZ94312.1"/>
    </source>
</evidence>
<proteinExistence type="predicted"/>
<feature type="transmembrane region" description="Helical" evidence="1">
    <location>
        <begin position="66"/>
        <end position="86"/>
    </location>
</feature>
<organism evidence="2 3">
    <name type="scientific">Hyphomonas johnsonii MHS-2</name>
    <dbReference type="NCBI Taxonomy" id="1280950"/>
    <lineage>
        <taxon>Bacteria</taxon>
        <taxon>Pseudomonadati</taxon>
        <taxon>Pseudomonadota</taxon>
        <taxon>Alphaproteobacteria</taxon>
        <taxon>Hyphomonadales</taxon>
        <taxon>Hyphomonadaceae</taxon>
        <taxon>Hyphomonas</taxon>
    </lineage>
</organism>
<protein>
    <submittedName>
        <fullName evidence="2">Uncharacterized protein</fullName>
    </submittedName>
</protein>
<keyword evidence="1" id="KW-0472">Membrane</keyword>